<dbReference type="GO" id="GO:0006260">
    <property type="term" value="P:DNA replication"/>
    <property type="evidence" value="ECO:0007669"/>
    <property type="project" value="TreeGrafter"/>
</dbReference>
<evidence type="ECO:0000313" key="4">
    <source>
        <dbReference type="EMBL" id="TLQ37760.1"/>
    </source>
</evidence>
<dbReference type="InterPro" id="IPR027417">
    <property type="entry name" value="P-loop_NTPase"/>
</dbReference>
<feature type="domain" description="IstB-like ATP-binding" evidence="3">
    <location>
        <begin position="8"/>
        <end position="243"/>
    </location>
</feature>
<sequence>MNQQNYDKLKQLRLSGMAEAYETLLSNPAYKDLTFDELLGIMIDQEDSVRKSNKLNRLLKQAQFTVKAAIEDIQYDADRKLDRELLMKLSAGDYILDGRNIIFKGVSGAGKTWLATAFGVQACRQFYTVRYTRLPNLLEEFKIATHQADGSYTKLMKKLIKVDLLILDEWLLYELTSEESTLLLEIINARYEAQKSNIYCSQFDFPGWYEKLGDGTLAEAILDRIIHNSYDVLIDGDISMREKLGLNQDN</sequence>
<evidence type="ECO:0000259" key="3">
    <source>
        <dbReference type="Pfam" id="PF01695"/>
    </source>
</evidence>
<dbReference type="InterPro" id="IPR028350">
    <property type="entry name" value="DNAC/IstB-like"/>
</dbReference>
<protein>
    <submittedName>
        <fullName evidence="4">AAA family ATPase</fullName>
    </submittedName>
</protein>
<dbReference type="RefSeq" id="WP_138405616.1">
    <property type="nucleotide sequence ID" value="NZ_VBSP01000103.1"/>
</dbReference>
<dbReference type="SUPFAM" id="SSF52540">
    <property type="entry name" value="P-loop containing nucleoside triphosphate hydrolases"/>
    <property type="match status" value="1"/>
</dbReference>
<dbReference type="AlphaFoldDB" id="A0A5R9DRI4"/>
<dbReference type="NCBIfam" id="NF038214">
    <property type="entry name" value="IS21_help_AAA"/>
    <property type="match status" value="1"/>
</dbReference>
<dbReference type="Gene3D" id="3.40.50.300">
    <property type="entry name" value="P-loop containing nucleotide triphosphate hydrolases"/>
    <property type="match status" value="1"/>
</dbReference>
<dbReference type="InterPro" id="IPR002611">
    <property type="entry name" value="IstB_ATP-bd"/>
</dbReference>
<dbReference type="EMBL" id="VBSP01000103">
    <property type="protein sequence ID" value="TLQ37760.1"/>
    <property type="molecule type" value="Genomic_DNA"/>
</dbReference>
<dbReference type="CDD" id="cd00009">
    <property type="entry name" value="AAA"/>
    <property type="match status" value="1"/>
</dbReference>
<keyword evidence="2" id="KW-0067">ATP-binding</keyword>
<reference evidence="4 5" key="1">
    <citation type="submission" date="2019-05" db="EMBL/GenBank/DDBJ databases">
        <title>The metagenome of a microbial culture collection derived from dairy environment covers the genomic content of the human microbiome.</title>
        <authorList>
            <person name="Roder T."/>
            <person name="Wuthrich D."/>
            <person name="Sattari Z."/>
            <person name="Von Ah U."/>
            <person name="Bar C."/>
            <person name="Ronchi F."/>
            <person name="Macpherson A.J."/>
            <person name="Ganal-Vonarburg S.C."/>
            <person name="Bruggmann R."/>
            <person name="Vergeres G."/>
        </authorList>
    </citation>
    <scope>NUCLEOTIDE SEQUENCE [LARGE SCALE GENOMIC DNA]</scope>
    <source>
        <strain evidence="4 5">FAM 24227</strain>
    </source>
</reference>
<dbReference type="InterPro" id="IPR047661">
    <property type="entry name" value="IstB"/>
</dbReference>
<dbReference type="Pfam" id="PF01695">
    <property type="entry name" value="IstB_IS21"/>
    <property type="match status" value="1"/>
</dbReference>
<proteinExistence type="predicted"/>
<evidence type="ECO:0000256" key="2">
    <source>
        <dbReference type="ARBA" id="ARBA00022840"/>
    </source>
</evidence>
<dbReference type="PANTHER" id="PTHR30050:SF4">
    <property type="entry name" value="ATP-BINDING PROTEIN RV3427C IN INSERTION SEQUENCE-RELATED"/>
    <property type="match status" value="1"/>
</dbReference>
<keyword evidence="1" id="KW-0547">Nucleotide-binding</keyword>
<gene>
    <name evidence="4" type="ORF">FEZ33_12220</name>
</gene>
<dbReference type="PIRSF" id="PIRSF003073">
    <property type="entry name" value="DNAC_TnpB_IstB"/>
    <property type="match status" value="1"/>
</dbReference>
<dbReference type="OrthoDB" id="2052561at2"/>
<evidence type="ECO:0000313" key="5">
    <source>
        <dbReference type="Proteomes" id="UP000306420"/>
    </source>
</evidence>
<dbReference type="PANTHER" id="PTHR30050">
    <property type="entry name" value="CHROMOSOMAL REPLICATION INITIATOR PROTEIN DNAA"/>
    <property type="match status" value="1"/>
</dbReference>
<dbReference type="Proteomes" id="UP000306420">
    <property type="component" value="Unassembled WGS sequence"/>
</dbReference>
<evidence type="ECO:0000256" key="1">
    <source>
        <dbReference type="ARBA" id="ARBA00022741"/>
    </source>
</evidence>
<organism evidence="4 5">
    <name type="scientific">Ruoffia tabacinasalis</name>
    <dbReference type="NCBI Taxonomy" id="87458"/>
    <lineage>
        <taxon>Bacteria</taxon>
        <taxon>Bacillati</taxon>
        <taxon>Bacillota</taxon>
        <taxon>Bacilli</taxon>
        <taxon>Lactobacillales</taxon>
        <taxon>Aerococcaceae</taxon>
        <taxon>Ruoffia</taxon>
    </lineage>
</organism>
<comment type="caution">
    <text evidence="4">The sequence shown here is derived from an EMBL/GenBank/DDBJ whole genome shotgun (WGS) entry which is preliminary data.</text>
</comment>
<name>A0A5R9DRI4_9LACT</name>
<dbReference type="GO" id="GO:0005524">
    <property type="term" value="F:ATP binding"/>
    <property type="evidence" value="ECO:0007669"/>
    <property type="project" value="UniProtKB-KW"/>
</dbReference>
<accession>A0A5R9DRI4</accession>